<comment type="caution">
    <text evidence="1">The sequence shown here is derived from an EMBL/GenBank/DDBJ whole genome shotgun (WGS) entry which is preliminary data.</text>
</comment>
<sequence>VCVFHVPITVTKAELLRFMERVGPVTQLQYPVILKIPGSPFARCMYESHATALRAACDLTGQVLHGEPILVWMAKYWREGATTAAAMSTAANSTKKNCSLRATNGVVVVSQVHSTVSR</sequence>
<dbReference type="Proteomes" id="UP001432322">
    <property type="component" value="Unassembled WGS sequence"/>
</dbReference>
<accession>A0AAV5WDH2</accession>
<dbReference type="SUPFAM" id="SSF54928">
    <property type="entry name" value="RNA-binding domain, RBD"/>
    <property type="match status" value="1"/>
</dbReference>
<feature type="non-terminal residue" evidence="1">
    <location>
        <position position="118"/>
    </location>
</feature>
<evidence type="ECO:0000313" key="1">
    <source>
        <dbReference type="EMBL" id="GMT30064.1"/>
    </source>
</evidence>
<reference evidence="1" key="1">
    <citation type="submission" date="2023-10" db="EMBL/GenBank/DDBJ databases">
        <title>Genome assembly of Pristionchus species.</title>
        <authorList>
            <person name="Yoshida K."/>
            <person name="Sommer R.J."/>
        </authorList>
    </citation>
    <scope>NUCLEOTIDE SEQUENCE</scope>
    <source>
        <strain evidence="1">RS5133</strain>
    </source>
</reference>
<dbReference type="AlphaFoldDB" id="A0AAV5WDH2"/>
<dbReference type="Gene3D" id="3.30.70.330">
    <property type="match status" value="1"/>
</dbReference>
<dbReference type="CDD" id="cd00590">
    <property type="entry name" value="RRM_SF"/>
    <property type="match status" value="1"/>
</dbReference>
<dbReference type="EMBL" id="BTSY01000005">
    <property type="protein sequence ID" value="GMT30064.1"/>
    <property type="molecule type" value="Genomic_DNA"/>
</dbReference>
<evidence type="ECO:0000313" key="2">
    <source>
        <dbReference type="Proteomes" id="UP001432322"/>
    </source>
</evidence>
<organism evidence="1 2">
    <name type="scientific">Pristionchus fissidentatus</name>
    <dbReference type="NCBI Taxonomy" id="1538716"/>
    <lineage>
        <taxon>Eukaryota</taxon>
        <taxon>Metazoa</taxon>
        <taxon>Ecdysozoa</taxon>
        <taxon>Nematoda</taxon>
        <taxon>Chromadorea</taxon>
        <taxon>Rhabditida</taxon>
        <taxon>Rhabditina</taxon>
        <taxon>Diplogasteromorpha</taxon>
        <taxon>Diplogasteroidea</taxon>
        <taxon>Neodiplogasteridae</taxon>
        <taxon>Pristionchus</taxon>
    </lineage>
</organism>
<keyword evidence="2" id="KW-1185">Reference proteome</keyword>
<dbReference type="GO" id="GO:0003676">
    <property type="term" value="F:nucleic acid binding"/>
    <property type="evidence" value="ECO:0007669"/>
    <property type="project" value="InterPro"/>
</dbReference>
<protein>
    <recommendedName>
        <fullName evidence="3">RRM domain-containing protein</fullName>
    </recommendedName>
</protein>
<dbReference type="InterPro" id="IPR035979">
    <property type="entry name" value="RBD_domain_sf"/>
</dbReference>
<name>A0AAV5WDH2_9BILA</name>
<evidence type="ECO:0008006" key="3">
    <source>
        <dbReference type="Google" id="ProtNLM"/>
    </source>
</evidence>
<proteinExistence type="predicted"/>
<gene>
    <name evidence="1" type="ORF">PFISCL1PPCAC_21361</name>
</gene>
<feature type="non-terminal residue" evidence="1">
    <location>
        <position position="1"/>
    </location>
</feature>
<dbReference type="InterPro" id="IPR012677">
    <property type="entry name" value="Nucleotide-bd_a/b_plait_sf"/>
</dbReference>